<proteinExistence type="predicted"/>
<gene>
    <name evidence="1" type="ORF">DSO57_1014928</name>
</gene>
<evidence type="ECO:0000313" key="2">
    <source>
        <dbReference type="Proteomes" id="UP001165960"/>
    </source>
</evidence>
<dbReference type="Proteomes" id="UP001165960">
    <property type="component" value="Unassembled WGS sequence"/>
</dbReference>
<keyword evidence="2" id="KW-1185">Reference proteome</keyword>
<protein>
    <submittedName>
        <fullName evidence="1">Uncharacterized protein</fullName>
    </submittedName>
</protein>
<dbReference type="EMBL" id="QTSX02001478">
    <property type="protein sequence ID" value="KAJ9081410.1"/>
    <property type="molecule type" value="Genomic_DNA"/>
</dbReference>
<reference evidence="1" key="1">
    <citation type="submission" date="2022-04" db="EMBL/GenBank/DDBJ databases">
        <title>Genome of the entomopathogenic fungus Entomophthora muscae.</title>
        <authorList>
            <person name="Elya C."/>
            <person name="Lovett B.R."/>
            <person name="Lee E."/>
            <person name="Macias A.M."/>
            <person name="Hajek A.E."/>
            <person name="De Bivort B.L."/>
            <person name="Kasson M.T."/>
            <person name="De Fine Licht H.H."/>
            <person name="Stajich J.E."/>
        </authorList>
    </citation>
    <scope>NUCLEOTIDE SEQUENCE</scope>
    <source>
        <strain evidence="1">Berkeley</strain>
    </source>
</reference>
<organism evidence="1 2">
    <name type="scientific">Entomophthora muscae</name>
    <dbReference type="NCBI Taxonomy" id="34485"/>
    <lineage>
        <taxon>Eukaryota</taxon>
        <taxon>Fungi</taxon>
        <taxon>Fungi incertae sedis</taxon>
        <taxon>Zoopagomycota</taxon>
        <taxon>Entomophthoromycotina</taxon>
        <taxon>Entomophthoromycetes</taxon>
        <taxon>Entomophthorales</taxon>
        <taxon>Entomophthoraceae</taxon>
        <taxon>Entomophthora</taxon>
    </lineage>
</organism>
<sequence>MQLISLLLVSFVQGASLKNSNKATVRFSERTKDVETSKRIVFRQGFQWAGGDDFNAHYQSTEPPSLDKVCDRQNSMKGDFGRCLSVFGRKYRFGDPVIVNSPEPCLNSTCMATVNKTIAQNDIMSSKTKIALYFATKLAFNFIPGNLYFAKSARSKAGVSFPFKGPGVATISFKPICYLLNGTFTNTNEKVFFKSVVENNGTICIPLTLADGSLDGIYKIQVSNLVQP</sequence>
<evidence type="ECO:0000313" key="1">
    <source>
        <dbReference type="EMBL" id="KAJ9081410.1"/>
    </source>
</evidence>
<comment type="caution">
    <text evidence="1">The sequence shown here is derived from an EMBL/GenBank/DDBJ whole genome shotgun (WGS) entry which is preliminary data.</text>
</comment>
<accession>A0ACC2U3K5</accession>
<name>A0ACC2U3K5_9FUNG</name>